<comment type="caution">
    <text evidence="2">The sequence shown here is derived from an EMBL/GenBank/DDBJ whole genome shotgun (WGS) entry which is preliminary data.</text>
</comment>
<gene>
    <name evidence="2" type="ORF">G3W61_35410</name>
</gene>
<feature type="domain" description="Dipeptidylpeptidase IV N-terminal" evidence="1">
    <location>
        <begin position="2"/>
        <end position="79"/>
    </location>
</feature>
<evidence type="ECO:0000313" key="3">
    <source>
        <dbReference type="Proteomes" id="UP000471082"/>
    </source>
</evidence>
<feature type="non-terminal residue" evidence="2">
    <location>
        <position position="79"/>
    </location>
</feature>
<dbReference type="EMBL" id="JAAGYU010002720">
    <property type="protein sequence ID" value="NEL81556.1"/>
    <property type="molecule type" value="Genomic_DNA"/>
</dbReference>
<sequence length="79" mass="8690">LQLTSDGSETIGNGVAEFVADEEMDRHTGYWWAPDDSAIAFARIDESGVPVQKRPEVYADHTEVISQRYPQAGQPNVAV</sequence>
<dbReference type="SUPFAM" id="SSF82171">
    <property type="entry name" value="DPP6 N-terminal domain-like"/>
    <property type="match status" value="1"/>
</dbReference>
<dbReference type="Proteomes" id="UP000471082">
    <property type="component" value="Unassembled WGS sequence"/>
</dbReference>
<feature type="non-terminal residue" evidence="2">
    <location>
        <position position="1"/>
    </location>
</feature>
<proteinExistence type="predicted"/>
<dbReference type="GO" id="GO:0006508">
    <property type="term" value="P:proteolysis"/>
    <property type="evidence" value="ECO:0007669"/>
    <property type="project" value="InterPro"/>
</dbReference>
<name>A0A7X5N541_XANPE</name>
<dbReference type="Gene3D" id="2.140.10.30">
    <property type="entry name" value="Dipeptidylpeptidase IV, N-terminal domain"/>
    <property type="match status" value="1"/>
</dbReference>
<protein>
    <submittedName>
        <fullName evidence="2">S9 family peptidase</fullName>
    </submittedName>
</protein>
<evidence type="ECO:0000313" key="2">
    <source>
        <dbReference type="EMBL" id="NEL81556.1"/>
    </source>
</evidence>
<organism evidence="2 3">
    <name type="scientific">Xanthomonas perforans</name>
    <dbReference type="NCBI Taxonomy" id="442694"/>
    <lineage>
        <taxon>Bacteria</taxon>
        <taxon>Pseudomonadati</taxon>
        <taxon>Pseudomonadota</taxon>
        <taxon>Gammaproteobacteria</taxon>
        <taxon>Lysobacterales</taxon>
        <taxon>Lysobacteraceae</taxon>
        <taxon>Xanthomonas</taxon>
    </lineage>
</organism>
<dbReference type="InterPro" id="IPR050278">
    <property type="entry name" value="Serine_Prot_S9B/DPPIV"/>
</dbReference>
<dbReference type="InterPro" id="IPR002469">
    <property type="entry name" value="Peptidase_S9B_N"/>
</dbReference>
<dbReference type="AlphaFoldDB" id="A0A7X5N541"/>
<reference evidence="2 3" key="1">
    <citation type="submission" date="2019-11" db="EMBL/GenBank/DDBJ databases">
        <title>Genome-resolved metagenomics to study the prevalence of co-infection and intraspecific heterogeneity among plant pathogen metapopulations.</title>
        <authorList>
            <person name="Newberry E."/>
            <person name="Bhandari R."/>
            <person name="Kemble J."/>
            <person name="Sikora E."/>
            <person name="Potnis N."/>
        </authorList>
    </citation>
    <scope>NUCLEOTIDE SEQUENCE [LARGE SCALE GENOMIC DNA]</scope>
    <source>
        <strain evidence="2">Xp_Tom_Tuscaloosa_18b</strain>
    </source>
</reference>
<dbReference type="Pfam" id="PF00930">
    <property type="entry name" value="DPPIV_N"/>
    <property type="match status" value="1"/>
</dbReference>
<accession>A0A7X5N541</accession>
<dbReference type="PANTHER" id="PTHR11731">
    <property type="entry name" value="PROTEASE FAMILY S9B,C DIPEPTIDYL-PEPTIDASE IV-RELATED"/>
    <property type="match status" value="1"/>
</dbReference>
<evidence type="ECO:0000259" key="1">
    <source>
        <dbReference type="Pfam" id="PF00930"/>
    </source>
</evidence>
<dbReference type="GO" id="GO:0008239">
    <property type="term" value="F:dipeptidyl-peptidase activity"/>
    <property type="evidence" value="ECO:0007669"/>
    <property type="project" value="TreeGrafter"/>
</dbReference>
<dbReference type="PANTHER" id="PTHR11731:SF193">
    <property type="entry name" value="DIPEPTIDYL PEPTIDASE 9"/>
    <property type="match status" value="1"/>
</dbReference>